<dbReference type="EMBL" id="CP034183">
    <property type="protein sequence ID" value="AZI41929.1"/>
    <property type="molecule type" value="Genomic_DNA"/>
</dbReference>
<evidence type="ECO:0000313" key="1">
    <source>
        <dbReference type="EMBL" id="AZI41929.1"/>
    </source>
</evidence>
<protein>
    <submittedName>
        <fullName evidence="1">Uncharacterized protein</fullName>
    </submittedName>
</protein>
<name>A0A3G8Y986_9DEIO</name>
<proteinExistence type="predicted"/>
<reference evidence="1 2" key="1">
    <citation type="submission" date="2018-11" db="EMBL/GenBank/DDBJ databases">
        <title>Deinococcus shelandsis sp. nov., isolated from South Shetland Islands soil of Antarctica.</title>
        <authorList>
            <person name="Tian J."/>
        </authorList>
    </citation>
    <scope>NUCLEOTIDE SEQUENCE [LARGE SCALE GENOMIC DNA]</scope>
    <source>
        <strain evidence="1 2">S14-83T</strain>
    </source>
</reference>
<accession>A0A3G8Y986</accession>
<sequence length="117" mass="12474">MIVRAAEPAPLVPAQPPVTFGGPEQSWTEVTAYQAERPLAGDSCTATASKLYTGQISVISVGCASVSFATVHVVEASRRDTSQLIGPQNLVITQRAQGVKIAEPTFRVLIEGRQIWP</sequence>
<organism evidence="1 2">
    <name type="scientific">Deinococcus psychrotolerans</name>
    <dbReference type="NCBI Taxonomy" id="2489213"/>
    <lineage>
        <taxon>Bacteria</taxon>
        <taxon>Thermotogati</taxon>
        <taxon>Deinococcota</taxon>
        <taxon>Deinococci</taxon>
        <taxon>Deinococcales</taxon>
        <taxon>Deinococcaceae</taxon>
        <taxon>Deinococcus</taxon>
    </lineage>
</organism>
<dbReference type="RefSeq" id="WP_124867929.1">
    <property type="nucleotide sequence ID" value="NZ_CP034183.1"/>
</dbReference>
<dbReference type="KEGG" id="dph:EHF33_03495"/>
<gene>
    <name evidence="1" type="ORF">EHF33_03495</name>
</gene>
<evidence type="ECO:0000313" key="2">
    <source>
        <dbReference type="Proteomes" id="UP000276417"/>
    </source>
</evidence>
<dbReference type="Proteomes" id="UP000276417">
    <property type="component" value="Chromosome 1"/>
</dbReference>
<keyword evidence="2" id="KW-1185">Reference proteome</keyword>
<dbReference type="AlphaFoldDB" id="A0A3G8Y986"/>